<reference evidence="2" key="1">
    <citation type="submission" date="2023-02" db="EMBL/GenBank/DDBJ databases">
        <title>Genome sequence of Hyphococcus flavus.</title>
        <authorList>
            <person name="Rong J.-C."/>
            <person name="Zhao Q."/>
            <person name="Yi M."/>
            <person name="Wu J.-Y."/>
        </authorList>
    </citation>
    <scope>NUCLEOTIDE SEQUENCE</scope>
    <source>
        <strain evidence="2">MCCC 1K03223</strain>
    </source>
</reference>
<evidence type="ECO:0000256" key="1">
    <source>
        <dbReference type="SAM" id="Phobius"/>
    </source>
</evidence>
<keyword evidence="3" id="KW-1185">Reference proteome</keyword>
<feature type="transmembrane region" description="Helical" evidence="1">
    <location>
        <begin position="136"/>
        <end position="156"/>
    </location>
</feature>
<dbReference type="RefSeq" id="WP_274494555.1">
    <property type="nucleotide sequence ID" value="NZ_CP118166.1"/>
</dbReference>
<organism evidence="2 3">
    <name type="scientific">Hyphococcus flavus</name>
    <dbReference type="NCBI Taxonomy" id="1866326"/>
    <lineage>
        <taxon>Bacteria</taxon>
        <taxon>Pseudomonadati</taxon>
        <taxon>Pseudomonadota</taxon>
        <taxon>Alphaproteobacteria</taxon>
        <taxon>Parvularculales</taxon>
        <taxon>Parvularculaceae</taxon>
        <taxon>Hyphococcus</taxon>
    </lineage>
</organism>
<protein>
    <submittedName>
        <fullName evidence="2">DUF2975 domain-containing protein</fullName>
    </submittedName>
</protein>
<feature type="transmembrane region" description="Helical" evidence="1">
    <location>
        <begin position="65"/>
        <end position="86"/>
    </location>
</feature>
<accession>A0AAF0CC54</accession>
<evidence type="ECO:0000313" key="2">
    <source>
        <dbReference type="EMBL" id="WDI32620.1"/>
    </source>
</evidence>
<dbReference type="Proteomes" id="UP001214043">
    <property type="component" value="Chromosome"/>
</dbReference>
<dbReference type="InterPro" id="IPR021354">
    <property type="entry name" value="DUF2975"/>
</dbReference>
<dbReference type="KEGG" id="hfl:PUV54_05350"/>
<evidence type="ECO:0000313" key="3">
    <source>
        <dbReference type="Proteomes" id="UP001214043"/>
    </source>
</evidence>
<feature type="transmembrane region" description="Helical" evidence="1">
    <location>
        <begin position="12"/>
        <end position="45"/>
    </location>
</feature>
<dbReference type="EMBL" id="CP118166">
    <property type="protein sequence ID" value="WDI32620.1"/>
    <property type="molecule type" value="Genomic_DNA"/>
</dbReference>
<dbReference type="AlphaFoldDB" id="A0AAF0CC54"/>
<proteinExistence type="predicted"/>
<keyword evidence="1" id="KW-1133">Transmembrane helix</keyword>
<name>A0AAF0CC54_9PROT</name>
<dbReference type="Pfam" id="PF11188">
    <property type="entry name" value="DUF2975"/>
    <property type="match status" value="1"/>
</dbReference>
<sequence length="170" mass="18835">MRAIGKGSLASILAVGLHVTRIILWVVLFGVTIAMIAFPFVPFVADIFTDSDNVSINGGFEIGEYFEVTHAFVNTGVMLFVVNRLLEILKTLRFGSPFVKENADRFRTVGYALLIGEGAKFAFGFLSLIFDTEVDIDMSFLTWLAIIAVLVLSEVFREGARMKDEQDLTV</sequence>
<keyword evidence="1" id="KW-0472">Membrane</keyword>
<feature type="transmembrane region" description="Helical" evidence="1">
    <location>
        <begin position="106"/>
        <end position="130"/>
    </location>
</feature>
<gene>
    <name evidence="2" type="ORF">PUV54_05350</name>
</gene>
<keyword evidence="1" id="KW-0812">Transmembrane</keyword>